<dbReference type="InterPro" id="IPR019888">
    <property type="entry name" value="Tscrpt_reg_AsnC-like"/>
</dbReference>
<dbReference type="InterPro" id="IPR011008">
    <property type="entry name" value="Dimeric_a/b-barrel"/>
</dbReference>
<dbReference type="InterPro" id="IPR011991">
    <property type="entry name" value="ArsR-like_HTH"/>
</dbReference>
<dbReference type="PANTHER" id="PTHR30154:SF17">
    <property type="entry name" value="DNA-BINDING TRANSCRIPTIONAL ACTIVATOR DECR"/>
    <property type="match status" value="1"/>
</dbReference>
<dbReference type="PRINTS" id="PR00033">
    <property type="entry name" value="HTHASNC"/>
</dbReference>
<dbReference type="EMBL" id="CADIKM010000006">
    <property type="protein sequence ID" value="CAB3784830.1"/>
    <property type="molecule type" value="Genomic_DNA"/>
</dbReference>
<dbReference type="GO" id="GO:0043565">
    <property type="term" value="F:sequence-specific DNA binding"/>
    <property type="evidence" value="ECO:0007669"/>
    <property type="project" value="InterPro"/>
</dbReference>
<evidence type="ECO:0000256" key="2">
    <source>
        <dbReference type="ARBA" id="ARBA00023125"/>
    </source>
</evidence>
<name>A0A6S7B1N4_9BURK</name>
<feature type="domain" description="HTH asnC-type" evidence="4">
    <location>
        <begin position="1"/>
        <end position="62"/>
    </location>
</feature>
<dbReference type="AlphaFoldDB" id="A0A6S7B1N4"/>
<gene>
    <name evidence="5" type="primary">decR_2</name>
    <name evidence="5" type="ORF">LMG28138_01887</name>
</gene>
<dbReference type="InterPro" id="IPR019885">
    <property type="entry name" value="Tscrpt_reg_HTH_AsnC-type_CS"/>
</dbReference>
<dbReference type="PROSITE" id="PS50956">
    <property type="entry name" value="HTH_ASNC_2"/>
    <property type="match status" value="1"/>
</dbReference>
<dbReference type="GO" id="GO:0005829">
    <property type="term" value="C:cytosol"/>
    <property type="evidence" value="ECO:0007669"/>
    <property type="project" value="TreeGrafter"/>
</dbReference>
<reference evidence="5 6" key="1">
    <citation type="submission" date="2020-04" db="EMBL/GenBank/DDBJ databases">
        <authorList>
            <person name="De Canck E."/>
        </authorList>
    </citation>
    <scope>NUCLEOTIDE SEQUENCE [LARGE SCALE GENOMIC DNA]</scope>
    <source>
        <strain evidence="5 6">LMG 28138</strain>
    </source>
</reference>
<dbReference type="Pfam" id="PF01037">
    <property type="entry name" value="AsnC_trans_reg"/>
    <property type="match status" value="1"/>
</dbReference>
<proteinExistence type="predicted"/>
<sequence length="154" mass="17563">MDLIDRKLLELLQQDATLPVAELALQVNLSQTPCWKRVQRLKESGVIRSQVALCDARKLGVGTTVFVSIRTNQHSEAWARQFTETVTVIPEVVEVYRMSGETDYLLRVVVSDIDDYDRVYKQLIRGVPLHDVSSSFAMEQIKYSTALPVRPRDE</sequence>
<protein>
    <submittedName>
        <fullName evidence="5">DNA-binding transcriptional activator DecR</fullName>
    </submittedName>
</protein>
<keyword evidence="3" id="KW-0804">Transcription</keyword>
<dbReference type="Gene3D" id="3.30.70.920">
    <property type="match status" value="1"/>
</dbReference>
<evidence type="ECO:0000256" key="3">
    <source>
        <dbReference type="ARBA" id="ARBA00023163"/>
    </source>
</evidence>
<dbReference type="RefSeq" id="WP_175104479.1">
    <property type="nucleotide sequence ID" value="NZ_CADIKM010000006.1"/>
</dbReference>
<organism evidence="5 6">
    <name type="scientific">Pararobbsia alpina</name>
    <dbReference type="NCBI Taxonomy" id="621374"/>
    <lineage>
        <taxon>Bacteria</taxon>
        <taxon>Pseudomonadati</taxon>
        <taxon>Pseudomonadota</taxon>
        <taxon>Betaproteobacteria</taxon>
        <taxon>Burkholderiales</taxon>
        <taxon>Burkholderiaceae</taxon>
        <taxon>Pararobbsia</taxon>
    </lineage>
</organism>
<dbReference type="Proteomes" id="UP000494115">
    <property type="component" value="Unassembled WGS sequence"/>
</dbReference>
<dbReference type="Gene3D" id="1.10.10.10">
    <property type="entry name" value="Winged helix-like DNA-binding domain superfamily/Winged helix DNA-binding domain"/>
    <property type="match status" value="1"/>
</dbReference>
<accession>A0A6S7B1N4</accession>
<evidence type="ECO:0000256" key="1">
    <source>
        <dbReference type="ARBA" id="ARBA00023015"/>
    </source>
</evidence>
<keyword evidence="1" id="KW-0805">Transcription regulation</keyword>
<dbReference type="CDD" id="cd00090">
    <property type="entry name" value="HTH_ARSR"/>
    <property type="match status" value="1"/>
</dbReference>
<dbReference type="SUPFAM" id="SSF54909">
    <property type="entry name" value="Dimeric alpha+beta barrel"/>
    <property type="match status" value="1"/>
</dbReference>
<dbReference type="PROSITE" id="PS00519">
    <property type="entry name" value="HTH_ASNC_1"/>
    <property type="match status" value="1"/>
</dbReference>
<dbReference type="InterPro" id="IPR036390">
    <property type="entry name" value="WH_DNA-bd_sf"/>
</dbReference>
<dbReference type="SMART" id="SM00344">
    <property type="entry name" value="HTH_ASNC"/>
    <property type="match status" value="1"/>
</dbReference>
<dbReference type="GO" id="GO:0006355">
    <property type="term" value="P:regulation of DNA-templated transcription"/>
    <property type="evidence" value="ECO:0007669"/>
    <property type="project" value="UniProtKB-ARBA"/>
</dbReference>
<evidence type="ECO:0000313" key="5">
    <source>
        <dbReference type="EMBL" id="CAB3784830.1"/>
    </source>
</evidence>
<dbReference type="InterPro" id="IPR000485">
    <property type="entry name" value="AsnC-type_HTH_dom"/>
</dbReference>
<evidence type="ECO:0000259" key="4">
    <source>
        <dbReference type="PROSITE" id="PS50956"/>
    </source>
</evidence>
<keyword evidence="2 5" id="KW-0238">DNA-binding</keyword>
<dbReference type="SUPFAM" id="SSF46785">
    <property type="entry name" value="Winged helix' DNA-binding domain"/>
    <property type="match status" value="1"/>
</dbReference>
<dbReference type="InterPro" id="IPR019887">
    <property type="entry name" value="Tscrpt_reg_AsnC/Lrp_C"/>
</dbReference>
<dbReference type="Pfam" id="PF13412">
    <property type="entry name" value="HTH_24"/>
    <property type="match status" value="1"/>
</dbReference>
<dbReference type="GO" id="GO:0043200">
    <property type="term" value="P:response to amino acid"/>
    <property type="evidence" value="ECO:0007669"/>
    <property type="project" value="TreeGrafter"/>
</dbReference>
<dbReference type="PANTHER" id="PTHR30154">
    <property type="entry name" value="LEUCINE-RESPONSIVE REGULATORY PROTEIN"/>
    <property type="match status" value="1"/>
</dbReference>
<evidence type="ECO:0000313" key="6">
    <source>
        <dbReference type="Proteomes" id="UP000494115"/>
    </source>
</evidence>
<dbReference type="InterPro" id="IPR036388">
    <property type="entry name" value="WH-like_DNA-bd_sf"/>
</dbReference>
<keyword evidence="6" id="KW-1185">Reference proteome</keyword>